<evidence type="ECO:0000256" key="2">
    <source>
        <dbReference type="ARBA" id="ARBA00023136"/>
    </source>
</evidence>
<comment type="similarity">
    <text evidence="4">Belongs to the TonB-dependent receptor family.</text>
</comment>
<evidence type="ECO:0000256" key="4">
    <source>
        <dbReference type="RuleBase" id="RU003357"/>
    </source>
</evidence>
<dbReference type="PANTHER" id="PTHR47234:SF1">
    <property type="entry name" value="TONB-DEPENDENT RECEPTOR"/>
    <property type="match status" value="1"/>
</dbReference>
<dbReference type="Pfam" id="PF07715">
    <property type="entry name" value="Plug"/>
    <property type="match status" value="1"/>
</dbReference>
<proteinExistence type="inferred from homology"/>
<sequence length="1088" mass="117160">MQFDDSRSFCARLLAAGLFSLALLAAPATFAQEANSDETSSSDSDEAIDEVTVTGSRLKRSTYSSIAPLQVITSQVSREVGLINAADILQESSAATGQQIDLTFSGFVIDEGPGTNPVSLRGLGSARTLVLVNGRRLAPAGVEGAPFAADLNLVPGSLVQQYDLLLDGASSVYGSDAVAGVVNIIMRKDFDGLELEYFTTVPEQNEGMTHNMTAIWGKNFDRGFIGIGIEAETAEVVTAADRSWTNQCDRHYEMTTTGEFRTVGLADQVALGMRTNACKRAALAGRIVPDPFGNYGGWGSIYWTPGAGNSGLADWSESSSFSVPVDADGDGMVDIDFADYALESRELNRTLYPEFDSLSAMAYGEYTLEGEANITPYFEAMYNERKVFFDSGRFQLFPQVGANNPYNPCNPNGLSGVDCGLAFDSLMNNPNFAADFTDYYGVPPTAFGLGLEGPSGPVGVLPIASVFGDRTGNDNKVEQTRFVAGVRGDIPGMNFGSVANWTFDLTGVWSRSDGVSSRLGVRGDRLATSLATSQIVAGTNNVVCGVDNNNDGVPDGVMADGSPCVPVNMFAPSLYNGIVGDFGTPEERAFLFDSRDFDTVYKQAIYSAFVTGEILELPAGPVSMGLGIEHRIDEIQSIPDEVASQGLFFGFFADQGAVGQKDTSEAYAEFEIPLLVDMPLASELTTNLSARWTEDEFYGSAWTYSGKLGYRPVPSLLLRATYGTSYRAPNLRENFLLGQTGFLAVGDPCVVPDAAYDPLSGYDPTLDTRDANIIQNCIDIGGVDPTSLGSNINASYSVERSSGGAVDLLEETSDSVSLGFAFEQPWFNQFNLTIGSTFYSIELTDSIVEPSAQFIVNDCYGSPTSVRSAFCSRIRRGADGLLDFIDAGFINRDSEKVEGVDVNVAFDMTVQMFGRPVDFGVDVMMNRSLALEETFIDDNGNVDFDSDQGEFGFPDWNGSMTLRADFADWRATWQTRYIGSVHQDAAFVDDFGNANAGTADTCLGTADGDVDCRDVGFANNYFTHNASIYYYGDVWTFGGGIRNVFDQEPPMVDGDEVLAINNTPIGYGYDINGRTFYFNVSATFDLGL</sequence>
<dbReference type="AlphaFoldDB" id="A0A193LH14"/>
<keyword evidence="3" id="KW-0998">Cell outer membrane</keyword>
<dbReference type="GO" id="GO:0009279">
    <property type="term" value="C:cell outer membrane"/>
    <property type="evidence" value="ECO:0007669"/>
    <property type="project" value="UniProtKB-SubCell"/>
</dbReference>
<dbReference type="STRING" id="1548547.BA177_12030"/>
<evidence type="ECO:0000259" key="7">
    <source>
        <dbReference type="Pfam" id="PF07715"/>
    </source>
</evidence>
<feature type="chain" id="PRO_5008260257" description="TonB-dependent receptor plug domain-containing protein" evidence="5">
    <location>
        <begin position="32"/>
        <end position="1088"/>
    </location>
</feature>
<protein>
    <recommendedName>
        <fullName evidence="10">TonB-dependent receptor plug domain-containing protein</fullName>
    </recommendedName>
</protein>
<name>A0A193LH14_9GAMM</name>
<dbReference type="KEGG" id="woc:BA177_12030"/>
<comment type="subcellular location">
    <subcellularLocation>
        <location evidence="1 4">Cell outer membrane</location>
    </subcellularLocation>
</comment>
<dbReference type="RefSeq" id="WP_068616521.1">
    <property type="nucleotide sequence ID" value="NZ_CP016268.1"/>
</dbReference>
<evidence type="ECO:0000313" key="9">
    <source>
        <dbReference type="Proteomes" id="UP000092695"/>
    </source>
</evidence>
<keyword evidence="9" id="KW-1185">Reference proteome</keyword>
<organism evidence="8 9">
    <name type="scientific">Woeseia oceani</name>
    <dbReference type="NCBI Taxonomy" id="1548547"/>
    <lineage>
        <taxon>Bacteria</taxon>
        <taxon>Pseudomonadati</taxon>
        <taxon>Pseudomonadota</taxon>
        <taxon>Gammaproteobacteria</taxon>
        <taxon>Woeseiales</taxon>
        <taxon>Woeseiaceae</taxon>
        <taxon>Woeseia</taxon>
    </lineage>
</organism>
<keyword evidence="2 4" id="KW-0472">Membrane</keyword>
<evidence type="ECO:0000313" key="8">
    <source>
        <dbReference type="EMBL" id="ANO51830.1"/>
    </source>
</evidence>
<dbReference type="InterPro" id="IPR037066">
    <property type="entry name" value="Plug_dom_sf"/>
</dbReference>
<dbReference type="PANTHER" id="PTHR47234">
    <property type="match status" value="1"/>
</dbReference>
<evidence type="ECO:0000259" key="6">
    <source>
        <dbReference type="Pfam" id="PF00593"/>
    </source>
</evidence>
<keyword evidence="5" id="KW-0732">Signal</keyword>
<dbReference type="Proteomes" id="UP000092695">
    <property type="component" value="Chromosome"/>
</dbReference>
<reference evidence="8 9" key="1">
    <citation type="submission" date="2016-06" db="EMBL/GenBank/DDBJ databases">
        <title>Complete genome sequence of a deep-branching marine Gamma Proteobacterium Woeseia oceani type strain XK5.</title>
        <authorList>
            <person name="Mu D."/>
            <person name="Du Z."/>
        </authorList>
    </citation>
    <scope>NUCLEOTIDE SEQUENCE [LARGE SCALE GENOMIC DNA]</scope>
    <source>
        <strain evidence="8 9">XK5</strain>
    </source>
</reference>
<feature type="signal peptide" evidence="5">
    <location>
        <begin position="1"/>
        <end position="31"/>
    </location>
</feature>
<dbReference type="InterPro" id="IPR036942">
    <property type="entry name" value="Beta-barrel_TonB_sf"/>
</dbReference>
<accession>A0A193LH14</accession>
<dbReference type="Gene3D" id="2.170.130.10">
    <property type="entry name" value="TonB-dependent receptor, plug domain"/>
    <property type="match status" value="1"/>
</dbReference>
<dbReference type="EMBL" id="CP016268">
    <property type="protein sequence ID" value="ANO51830.1"/>
    <property type="molecule type" value="Genomic_DNA"/>
</dbReference>
<feature type="domain" description="TonB-dependent receptor-like beta-barrel" evidence="6">
    <location>
        <begin position="462"/>
        <end position="1044"/>
    </location>
</feature>
<gene>
    <name evidence="8" type="ORF">BA177_12030</name>
</gene>
<evidence type="ECO:0008006" key="10">
    <source>
        <dbReference type="Google" id="ProtNLM"/>
    </source>
</evidence>
<evidence type="ECO:0000256" key="1">
    <source>
        <dbReference type="ARBA" id="ARBA00004442"/>
    </source>
</evidence>
<dbReference type="OrthoDB" id="9815954at2"/>
<dbReference type="Pfam" id="PF00593">
    <property type="entry name" value="TonB_dep_Rec_b-barrel"/>
    <property type="match status" value="1"/>
</dbReference>
<dbReference type="Gene3D" id="2.40.170.20">
    <property type="entry name" value="TonB-dependent receptor, beta-barrel domain"/>
    <property type="match status" value="1"/>
</dbReference>
<feature type="domain" description="TonB-dependent receptor plug" evidence="7">
    <location>
        <begin position="66"/>
        <end position="181"/>
    </location>
</feature>
<keyword evidence="4" id="KW-0798">TonB box</keyword>
<dbReference type="InterPro" id="IPR000531">
    <property type="entry name" value="Beta-barrel_TonB"/>
</dbReference>
<dbReference type="SUPFAM" id="SSF56935">
    <property type="entry name" value="Porins"/>
    <property type="match status" value="1"/>
</dbReference>
<evidence type="ECO:0000256" key="5">
    <source>
        <dbReference type="SAM" id="SignalP"/>
    </source>
</evidence>
<dbReference type="InterPro" id="IPR012910">
    <property type="entry name" value="Plug_dom"/>
</dbReference>
<evidence type="ECO:0000256" key="3">
    <source>
        <dbReference type="ARBA" id="ARBA00023237"/>
    </source>
</evidence>